<reference evidence="2 3" key="1">
    <citation type="journal article" date="2018" name="PLoS Genet.">
        <title>Population sequencing reveals clonal diversity and ancestral inbreeding in the grapevine cultivar Chardonnay.</title>
        <authorList>
            <person name="Roach M.J."/>
            <person name="Johnson D.L."/>
            <person name="Bohlmann J."/>
            <person name="van Vuuren H.J."/>
            <person name="Jones S.J."/>
            <person name="Pretorius I.S."/>
            <person name="Schmidt S.A."/>
            <person name="Borneman A.R."/>
        </authorList>
    </citation>
    <scope>NUCLEOTIDE SEQUENCE [LARGE SCALE GENOMIC DNA]</scope>
    <source>
        <strain evidence="3">cv. Chardonnay</strain>
        <tissue evidence="2">Leaf</tissue>
    </source>
</reference>
<evidence type="ECO:0000313" key="3">
    <source>
        <dbReference type="Proteomes" id="UP000288805"/>
    </source>
</evidence>
<evidence type="ECO:0000256" key="1">
    <source>
        <dbReference type="SAM" id="Phobius"/>
    </source>
</evidence>
<name>A0A438HYK7_VITVI</name>
<accession>A0A438HYK7</accession>
<feature type="transmembrane region" description="Helical" evidence="1">
    <location>
        <begin position="402"/>
        <end position="420"/>
    </location>
</feature>
<dbReference type="AlphaFoldDB" id="A0A438HYK7"/>
<dbReference type="PANTHER" id="PTHR47119:SF1">
    <property type="entry name" value="PLANT VIRAL-RESPONSE FAMILY PROTEIN"/>
    <property type="match status" value="1"/>
</dbReference>
<protein>
    <submittedName>
        <fullName evidence="2">Uncharacterized protein</fullName>
    </submittedName>
</protein>
<organism evidence="2 3">
    <name type="scientific">Vitis vinifera</name>
    <name type="common">Grape</name>
    <dbReference type="NCBI Taxonomy" id="29760"/>
    <lineage>
        <taxon>Eukaryota</taxon>
        <taxon>Viridiplantae</taxon>
        <taxon>Streptophyta</taxon>
        <taxon>Embryophyta</taxon>
        <taxon>Tracheophyta</taxon>
        <taxon>Spermatophyta</taxon>
        <taxon>Magnoliopsida</taxon>
        <taxon>eudicotyledons</taxon>
        <taxon>Gunneridae</taxon>
        <taxon>Pentapetalae</taxon>
        <taxon>rosids</taxon>
        <taxon>Vitales</taxon>
        <taxon>Vitaceae</taxon>
        <taxon>Viteae</taxon>
        <taxon>Vitis</taxon>
    </lineage>
</organism>
<proteinExistence type="predicted"/>
<gene>
    <name evidence="2" type="ORF">CK203_043642</name>
</gene>
<dbReference type="PANTHER" id="PTHR47119">
    <property type="entry name" value="PLANT VIRAL-RESPONSE FAMILY PROTEIN"/>
    <property type="match status" value="1"/>
</dbReference>
<evidence type="ECO:0000313" key="2">
    <source>
        <dbReference type="EMBL" id="RVW89543.1"/>
    </source>
</evidence>
<comment type="caution">
    <text evidence="2">The sequence shown here is derived from an EMBL/GenBank/DDBJ whole genome shotgun (WGS) entry which is preliminary data.</text>
</comment>
<dbReference type="Proteomes" id="UP000288805">
    <property type="component" value="Unassembled WGS sequence"/>
</dbReference>
<sequence>MTGRDYDWVMRFYYEDHGRSDTQWVFLLDDLITEHLTGHRFECANENSMKGFNSHPGDIDSDVVAQPGSAWLDLVQAVKNQAKLEEMRNSHLRDAAALAPVLADFLDISFDTISASDSGAQYIAGLIDITRASTDITISRYMLEDRRGASDILLTEWIDGIISIGIMAVAADDTTTNVEVQIETPPIPEPVEDGRCSCKLTILGYEALLQQNAAISERDDAFLKCDNAIAVLRSSESVVSIPRGTKCIDHLPNHAAIGVVVVGCYDSFGISIAHWGRDIMLQVENWTACVIDFLGFVALDKPTGFAHAMKTFRQRFVFDKNVLASVSLWHTCSAVVRFVMNPKEFQVRVLNPVSGFDGRLRYLELYVLAIGTFIEMCIEFLYSTHLKFFVNGVLNPSHTNDFEHSGMLLMFFIFGVVALFSQRTGLVQN</sequence>
<keyword evidence="1" id="KW-0812">Transmembrane</keyword>
<feature type="transmembrane region" description="Helical" evidence="1">
    <location>
        <begin position="361"/>
        <end position="382"/>
    </location>
</feature>
<keyword evidence="1" id="KW-0472">Membrane</keyword>
<keyword evidence="1" id="KW-1133">Transmembrane helix</keyword>
<dbReference type="EMBL" id="QGNW01000163">
    <property type="protein sequence ID" value="RVW89543.1"/>
    <property type="molecule type" value="Genomic_DNA"/>
</dbReference>